<dbReference type="SUPFAM" id="SSF56300">
    <property type="entry name" value="Metallo-dependent phosphatases"/>
    <property type="match status" value="1"/>
</dbReference>
<evidence type="ECO:0000313" key="3">
    <source>
        <dbReference type="Proteomes" id="UP000008312"/>
    </source>
</evidence>
<dbReference type="OMA" id="TYWVPVY"/>
<feature type="domain" description="Calcineurin-like phosphoesterase" evidence="1">
    <location>
        <begin position="2"/>
        <end position="211"/>
    </location>
</feature>
<keyword evidence="3" id="KW-1185">Reference proteome</keyword>
<dbReference type="InterPro" id="IPR004843">
    <property type="entry name" value="Calcineurin-like_PHP"/>
</dbReference>
<dbReference type="OrthoDB" id="783096at2759"/>
<dbReference type="InParanoid" id="D8M5A1"/>
<dbReference type="GO" id="GO:0005737">
    <property type="term" value="C:cytoplasm"/>
    <property type="evidence" value="ECO:0007669"/>
    <property type="project" value="TreeGrafter"/>
</dbReference>
<dbReference type="GeneID" id="24920259"/>
<dbReference type="CDD" id="cd07383">
    <property type="entry name" value="MPP_Dcr2"/>
    <property type="match status" value="1"/>
</dbReference>
<dbReference type="RefSeq" id="XP_012897288.1">
    <property type="nucleotide sequence ID" value="XM_013041834.1"/>
</dbReference>
<gene>
    <name evidence="2" type="ORF">GSBLH_T00003143001</name>
</gene>
<dbReference type="PANTHER" id="PTHR32440:SF3">
    <property type="entry name" value="CALCINEURIN-LIKE PHOSPHOESTERASE DOMAIN-CONTAINING PROTEIN"/>
    <property type="match status" value="1"/>
</dbReference>
<dbReference type="Gene3D" id="3.60.21.10">
    <property type="match status" value="1"/>
</dbReference>
<dbReference type="InterPro" id="IPR029052">
    <property type="entry name" value="Metallo-depent_PP-like"/>
</dbReference>
<dbReference type="GO" id="GO:0016788">
    <property type="term" value="F:hydrolase activity, acting on ester bonds"/>
    <property type="evidence" value="ECO:0007669"/>
    <property type="project" value="TreeGrafter"/>
</dbReference>
<name>D8M5A1_BLAHO</name>
<dbReference type="EMBL" id="FN668657">
    <property type="protein sequence ID" value="CBK23240.2"/>
    <property type="molecule type" value="Genomic_DNA"/>
</dbReference>
<evidence type="ECO:0000313" key="2">
    <source>
        <dbReference type="EMBL" id="CBK23240.2"/>
    </source>
</evidence>
<dbReference type="AlphaFoldDB" id="D8M5A1"/>
<proteinExistence type="predicted"/>
<organism evidence="2">
    <name type="scientific">Blastocystis hominis</name>
    <dbReference type="NCBI Taxonomy" id="12968"/>
    <lineage>
        <taxon>Eukaryota</taxon>
        <taxon>Sar</taxon>
        <taxon>Stramenopiles</taxon>
        <taxon>Bigyra</taxon>
        <taxon>Opalozoa</taxon>
        <taxon>Opalinata</taxon>
        <taxon>Blastocystidae</taxon>
        <taxon>Blastocystis</taxon>
    </lineage>
</organism>
<sequence>MRKLVQAEDPDFIAFTGDMVSGYSWNKSEGWYEAMWHRWTKVIYETKKPYCYTLGNHDSEADLNRQEIVKLDMTNPYSFTQLFPDNMAGASTFVLPVYSSKHPEQVVMNLWFFDSGDYNCLGVNGYGCVEPKMIDWYKRMSRQLEIEQGGKKPAVAFMHIPPVEYLYAYNHYPSVGRKTEACCCSSMNTGIVAAFKERGDVFALFCGHDHSNDYVNDFEGILLGYGRKTGYGCYGPAEGMQRGGRMLKFVEEDFKMTTYVVNEDGTHEIQTEQASESDQVDVCGGSKPPKWVVCFIYDS</sequence>
<reference evidence="2" key="1">
    <citation type="submission" date="2010-02" db="EMBL/GenBank/DDBJ databases">
        <title>Sequencing and annotation of the Blastocystis hominis genome.</title>
        <authorList>
            <person name="Wincker P."/>
        </authorList>
    </citation>
    <scope>NUCLEOTIDE SEQUENCE</scope>
    <source>
        <strain evidence="2">Singapore isolate B</strain>
    </source>
</reference>
<protein>
    <recommendedName>
        <fullName evidence="1">Calcineurin-like phosphoesterase domain-containing protein</fullName>
    </recommendedName>
</protein>
<evidence type="ECO:0000259" key="1">
    <source>
        <dbReference type="Pfam" id="PF00149"/>
    </source>
</evidence>
<dbReference type="Proteomes" id="UP000008312">
    <property type="component" value="Unassembled WGS sequence"/>
</dbReference>
<dbReference type="PANTHER" id="PTHR32440">
    <property type="entry name" value="PHOSPHATASE DCR2-RELATED-RELATED"/>
    <property type="match status" value="1"/>
</dbReference>
<dbReference type="Pfam" id="PF00149">
    <property type="entry name" value="Metallophos"/>
    <property type="match status" value="1"/>
</dbReference>
<accession>D8M5A1</accession>